<dbReference type="EC" id="3.5.4.16" evidence="3"/>
<evidence type="ECO:0000313" key="6">
    <source>
        <dbReference type="EMBL" id="KKL75905.1"/>
    </source>
</evidence>
<dbReference type="NCBIfam" id="NF006826">
    <property type="entry name" value="PRK09347.1-3"/>
    <property type="match status" value="1"/>
</dbReference>
<dbReference type="Gene3D" id="1.10.286.10">
    <property type="match status" value="1"/>
</dbReference>
<dbReference type="GO" id="GO:0006729">
    <property type="term" value="P:tetrahydrobiopterin biosynthetic process"/>
    <property type="evidence" value="ECO:0007669"/>
    <property type="project" value="TreeGrafter"/>
</dbReference>
<evidence type="ECO:0000256" key="4">
    <source>
        <dbReference type="ARBA" id="ARBA00022801"/>
    </source>
</evidence>
<comment type="catalytic activity">
    <reaction evidence="1">
        <text>GTP + H2O = 7,8-dihydroneopterin 3'-triphosphate + formate + H(+)</text>
        <dbReference type="Rhea" id="RHEA:17473"/>
        <dbReference type="ChEBI" id="CHEBI:15377"/>
        <dbReference type="ChEBI" id="CHEBI:15378"/>
        <dbReference type="ChEBI" id="CHEBI:15740"/>
        <dbReference type="ChEBI" id="CHEBI:37565"/>
        <dbReference type="ChEBI" id="CHEBI:58462"/>
        <dbReference type="EC" id="3.5.4.16"/>
    </reaction>
</comment>
<dbReference type="InterPro" id="IPR043133">
    <property type="entry name" value="GTP-CH-I_C/QueF"/>
</dbReference>
<dbReference type="InterPro" id="IPR001474">
    <property type="entry name" value="GTP_CycHdrlase_I"/>
</dbReference>
<comment type="pathway">
    <text evidence="2">Cofactor biosynthesis; 7,8-dihydroneopterin triphosphate biosynthesis; 7,8-dihydroneopterin triphosphate from GTP: step 1/1.</text>
</comment>
<comment type="caution">
    <text evidence="6">The sequence shown here is derived from an EMBL/GenBank/DDBJ whole genome shotgun (WGS) entry which is preliminary data.</text>
</comment>
<dbReference type="GO" id="GO:0005737">
    <property type="term" value="C:cytoplasm"/>
    <property type="evidence" value="ECO:0007669"/>
    <property type="project" value="TreeGrafter"/>
</dbReference>
<dbReference type="GO" id="GO:0003934">
    <property type="term" value="F:GTP cyclohydrolase I activity"/>
    <property type="evidence" value="ECO:0007669"/>
    <property type="project" value="UniProtKB-EC"/>
</dbReference>
<dbReference type="InterPro" id="IPR043134">
    <property type="entry name" value="GTP-CH-I_N"/>
</dbReference>
<dbReference type="GO" id="GO:0046654">
    <property type="term" value="P:tetrahydrofolate biosynthetic process"/>
    <property type="evidence" value="ECO:0007669"/>
    <property type="project" value="InterPro"/>
</dbReference>
<dbReference type="Pfam" id="PF01227">
    <property type="entry name" value="GTP_cyclohydroI"/>
    <property type="match status" value="1"/>
</dbReference>
<dbReference type="UniPathway" id="UPA00848">
    <property type="reaction ID" value="UER00151"/>
</dbReference>
<keyword evidence="4" id="KW-0378">Hydrolase</keyword>
<dbReference type="GO" id="GO:0005525">
    <property type="term" value="F:GTP binding"/>
    <property type="evidence" value="ECO:0007669"/>
    <property type="project" value="TreeGrafter"/>
</dbReference>
<dbReference type="AlphaFoldDB" id="A0A0F9H2Q3"/>
<dbReference type="PANTHER" id="PTHR11109:SF7">
    <property type="entry name" value="GTP CYCLOHYDROLASE 1"/>
    <property type="match status" value="1"/>
</dbReference>
<protein>
    <recommendedName>
        <fullName evidence="3">GTP cyclohydrolase I</fullName>
        <ecNumber evidence="3">3.5.4.16</ecNumber>
    </recommendedName>
</protein>
<name>A0A0F9H2Q3_9ZZZZ</name>
<dbReference type="PANTHER" id="PTHR11109">
    <property type="entry name" value="GTP CYCLOHYDROLASE I"/>
    <property type="match status" value="1"/>
</dbReference>
<dbReference type="Gene3D" id="3.30.1130.10">
    <property type="match status" value="1"/>
</dbReference>
<organism evidence="6">
    <name type="scientific">marine sediment metagenome</name>
    <dbReference type="NCBI Taxonomy" id="412755"/>
    <lineage>
        <taxon>unclassified sequences</taxon>
        <taxon>metagenomes</taxon>
        <taxon>ecological metagenomes</taxon>
    </lineage>
</organism>
<evidence type="ECO:0000256" key="3">
    <source>
        <dbReference type="ARBA" id="ARBA00012715"/>
    </source>
</evidence>
<dbReference type="SUPFAM" id="SSF55620">
    <property type="entry name" value="Tetrahydrobiopterin biosynthesis enzymes-like"/>
    <property type="match status" value="1"/>
</dbReference>
<sequence length="202" mass="22637">MKPLLQTKKKMEPNQDLLHLGFLNVLKGLGLDTEEPHYKRTADRCARTWYNELCIGLTKPPPKITVFPTDRDEMVMLRGIPIRSLCAHHLLPFVGTATIAYIPGKGKLLGLSKLSRIANWYARRPQVQEELTSQIADAVAHYAVSEDEQQKGGVGVIIRARHMCMELRGVEHPADMVTSAVRGVFLTKPEARAEFLELNNNG</sequence>
<proteinExistence type="inferred from homology"/>
<evidence type="ECO:0000256" key="2">
    <source>
        <dbReference type="ARBA" id="ARBA00005080"/>
    </source>
</evidence>
<dbReference type="FunFam" id="3.30.1130.10:FF:000001">
    <property type="entry name" value="GTP cyclohydrolase 1"/>
    <property type="match status" value="1"/>
</dbReference>
<feature type="domain" description="GTP cyclohydrolase I" evidence="5">
    <location>
        <begin position="24"/>
        <end position="198"/>
    </location>
</feature>
<dbReference type="EMBL" id="LAZR01024217">
    <property type="protein sequence ID" value="KKL75905.1"/>
    <property type="molecule type" value="Genomic_DNA"/>
</dbReference>
<evidence type="ECO:0000256" key="1">
    <source>
        <dbReference type="ARBA" id="ARBA00001052"/>
    </source>
</evidence>
<dbReference type="GO" id="GO:0008270">
    <property type="term" value="F:zinc ion binding"/>
    <property type="evidence" value="ECO:0007669"/>
    <property type="project" value="TreeGrafter"/>
</dbReference>
<accession>A0A0F9H2Q3</accession>
<evidence type="ECO:0000259" key="5">
    <source>
        <dbReference type="Pfam" id="PF01227"/>
    </source>
</evidence>
<dbReference type="HAMAP" id="MF_00223">
    <property type="entry name" value="FolE"/>
    <property type="match status" value="1"/>
</dbReference>
<dbReference type="InterPro" id="IPR020602">
    <property type="entry name" value="GTP_CycHdrlase_I_dom"/>
</dbReference>
<reference evidence="6" key="1">
    <citation type="journal article" date="2015" name="Nature">
        <title>Complex archaea that bridge the gap between prokaryotes and eukaryotes.</title>
        <authorList>
            <person name="Spang A."/>
            <person name="Saw J.H."/>
            <person name="Jorgensen S.L."/>
            <person name="Zaremba-Niedzwiedzka K."/>
            <person name="Martijn J."/>
            <person name="Lind A.E."/>
            <person name="van Eijk R."/>
            <person name="Schleper C."/>
            <person name="Guy L."/>
            <person name="Ettema T.J."/>
        </authorList>
    </citation>
    <scope>NUCLEOTIDE SEQUENCE</scope>
</reference>
<gene>
    <name evidence="6" type="ORF">LCGC14_2050240</name>
</gene>